<evidence type="ECO:0000256" key="3">
    <source>
        <dbReference type="ARBA" id="ARBA00022741"/>
    </source>
</evidence>
<evidence type="ECO:0000313" key="9">
    <source>
        <dbReference type="Proteomes" id="UP001218218"/>
    </source>
</evidence>
<reference evidence="8" key="1">
    <citation type="submission" date="2023-03" db="EMBL/GenBank/DDBJ databases">
        <title>Massive genome expansion in bonnet fungi (Mycena s.s.) driven by repeated elements and novel gene families across ecological guilds.</title>
        <authorList>
            <consortium name="Lawrence Berkeley National Laboratory"/>
            <person name="Harder C.B."/>
            <person name="Miyauchi S."/>
            <person name="Viragh M."/>
            <person name="Kuo A."/>
            <person name="Thoen E."/>
            <person name="Andreopoulos B."/>
            <person name="Lu D."/>
            <person name="Skrede I."/>
            <person name="Drula E."/>
            <person name="Henrissat B."/>
            <person name="Morin E."/>
            <person name="Kohler A."/>
            <person name="Barry K."/>
            <person name="LaButti K."/>
            <person name="Morin E."/>
            <person name="Salamov A."/>
            <person name="Lipzen A."/>
            <person name="Mereny Z."/>
            <person name="Hegedus B."/>
            <person name="Baldrian P."/>
            <person name="Stursova M."/>
            <person name="Weitz H."/>
            <person name="Taylor A."/>
            <person name="Grigoriev I.V."/>
            <person name="Nagy L.G."/>
            <person name="Martin F."/>
            <person name="Kauserud H."/>
        </authorList>
    </citation>
    <scope>NUCLEOTIDE SEQUENCE</scope>
    <source>
        <strain evidence="8">CBHHK002</strain>
    </source>
</reference>
<evidence type="ECO:0000256" key="1">
    <source>
        <dbReference type="ARBA" id="ARBA00022527"/>
    </source>
</evidence>
<sequence length="435" mass="48360">MAISIPLKPHATARAFDESRTVVTLYDSDGEQADDGEVFNCEEEPHMLPAWITGGYFPLQPGEKLKSSGTEYEIVRKIGWGEGSSVWLASYKYSMDEVGYVALKMLTAGEPFAKGSEEDRSLKLRLVSKLNLVIHHGTAPVGSDCCVQTFESFVAGSKHGNHICLVTPPYGSSIDEFVRAGDRRILPFSPDTTKTFSRQTLLALSCIHSLGFVYTNVKASSIYMNLSDPQTTTQVLRDSPSLSYDPHMEPDISPDPMITVRSQPLTKFDSELQTMRVYLGDFEDGMLDQTAQKLATTATPLCPPDYILGHPWGTSFDVWCVGCFLLDAITGKRGKIFNLDSPAGMTHTEVHLARMEELLGPFPAAYLERCSKTREFLTRTGSLPAERERLEQAHLSGAELDRCEAFFRRCFQFDPELRVSAQDMLQDPWLAPESA</sequence>
<evidence type="ECO:0000256" key="5">
    <source>
        <dbReference type="ARBA" id="ARBA00022840"/>
    </source>
</evidence>
<dbReference type="Proteomes" id="UP001218218">
    <property type="component" value="Unassembled WGS sequence"/>
</dbReference>
<dbReference type="PANTHER" id="PTHR45646:SF11">
    <property type="entry name" value="SERINE_THREONINE-PROTEIN KINASE DOA"/>
    <property type="match status" value="1"/>
</dbReference>
<dbReference type="GO" id="GO:0005634">
    <property type="term" value="C:nucleus"/>
    <property type="evidence" value="ECO:0007669"/>
    <property type="project" value="TreeGrafter"/>
</dbReference>
<dbReference type="InterPro" id="IPR017441">
    <property type="entry name" value="Protein_kinase_ATP_BS"/>
</dbReference>
<feature type="binding site" evidence="6">
    <location>
        <position position="104"/>
    </location>
    <ligand>
        <name>ATP</name>
        <dbReference type="ChEBI" id="CHEBI:30616"/>
    </ligand>
</feature>
<dbReference type="PROSITE" id="PS50011">
    <property type="entry name" value="PROTEIN_KINASE_DOM"/>
    <property type="match status" value="1"/>
</dbReference>
<proteinExistence type="predicted"/>
<keyword evidence="2" id="KW-0808">Transferase</keyword>
<evidence type="ECO:0000256" key="6">
    <source>
        <dbReference type="PROSITE-ProRule" id="PRU10141"/>
    </source>
</evidence>
<evidence type="ECO:0000256" key="2">
    <source>
        <dbReference type="ARBA" id="ARBA00022679"/>
    </source>
</evidence>
<dbReference type="GO" id="GO:0043484">
    <property type="term" value="P:regulation of RNA splicing"/>
    <property type="evidence" value="ECO:0007669"/>
    <property type="project" value="TreeGrafter"/>
</dbReference>
<evidence type="ECO:0000256" key="4">
    <source>
        <dbReference type="ARBA" id="ARBA00022777"/>
    </source>
</evidence>
<keyword evidence="3 6" id="KW-0547">Nucleotide-binding</keyword>
<gene>
    <name evidence="8" type="ORF">DFH08DRAFT_688447</name>
</gene>
<dbReference type="AlphaFoldDB" id="A0AAD7AEY2"/>
<dbReference type="GO" id="GO:0004674">
    <property type="term" value="F:protein serine/threonine kinase activity"/>
    <property type="evidence" value="ECO:0007669"/>
    <property type="project" value="UniProtKB-KW"/>
</dbReference>
<dbReference type="PANTHER" id="PTHR45646">
    <property type="entry name" value="SERINE/THREONINE-PROTEIN KINASE DOA-RELATED"/>
    <property type="match status" value="1"/>
</dbReference>
<dbReference type="Gene3D" id="3.30.200.20">
    <property type="entry name" value="Phosphorylase Kinase, domain 1"/>
    <property type="match status" value="1"/>
</dbReference>
<dbReference type="GO" id="GO:0005524">
    <property type="term" value="F:ATP binding"/>
    <property type="evidence" value="ECO:0007669"/>
    <property type="project" value="UniProtKB-UniRule"/>
</dbReference>
<feature type="domain" description="Protein kinase" evidence="7">
    <location>
        <begin position="72"/>
        <end position="430"/>
    </location>
</feature>
<name>A0AAD7AEY2_9AGAR</name>
<keyword evidence="5 6" id="KW-0067">ATP-binding</keyword>
<keyword evidence="9" id="KW-1185">Reference proteome</keyword>
<protein>
    <submittedName>
        <fullName evidence="8">Kinase-like domain-containing protein</fullName>
    </submittedName>
</protein>
<evidence type="ECO:0000259" key="7">
    <source>
        <dbReference type="PROSITE" id="PS50011"/>
    </source>
</evidence>
<dbReference type="InterPro" id="IPR000719">
    <property type="entry name" value="Prot_kinase_dom"/>
</dbReference>
<organism evidence="8 9">
    <name type="scientific">Mycena albidolilacea</name>
    <dbReference type="NCBI Taxonomy" id="1033008"/>
    <lineage>
        <taxon>Eukaryota</taxon>
        <taxon>Fungi</taxon>
        <taxon>Dikarya</taxon>
        <taxon>Basidiomycota</taxon>
        <taxon>Agaricomycotina</taxon>
        <taxon>Agaricomycetes</taxon>
        <taxon>Agaricomycetidae</taxon>
        <taxon>Agaricales</taxon>
        <taxon>Marasmiineae</taxon>
        <taxon>Mycenaceae</taxon>
        <taxon>Mycena</taxon>
    </lineage>
</organism>
<dbReference type="InterPro" id="IPR011009">
    <property type="entry name" value="Kinase-like_dom_sf"/>
</dbReference>
<keyword evidence="1" id="KW-0723">Serine/threonine-protein kinase</keyword>
<dbReference type="SMART" id="SM00220">
    <property type="entry name" value="S_TKc"/>
    <property type="match status" value="1"/>
</dbReference>
<dbReference type="SUPFAM" id="SSF56112">
    <property type="entry name" value="Protein kinase-like (PK-like)"/>
    <property type="match status" value="1"/>
</dbReference>
<dbReference type="InterPro" id="IPR051175">
    <property type="entry name" value="CLK_kinases"/>
</dbReference>
<keyword evidence="4 8" id="KW-0418">Kinase</keyword>
<evidence type="ECO:0000313" key="8">
    <source>
        <dbReference type="EMBL" id="KAJ7356908.1"/>
    </source>
</evidence>
<dbReference type="Gene3D" id="1.10.510.10">
    <property type="entry name" value="Transferase(Phosphotransferase) domain 1"/>
    <property type="match status" value="1"/>
</dbReference>
<dbReference type="EMBL" id="JARIHO010000008">
    <property type="protein sequence ID" value="KAJ7356908.1"/>
    <property type="molecule type" value="Genomic_DNA"/>
</dbReference>
<comment type="caution">
    <text evidence="8">The sequence shown here is derived from an EMBL/GenBank/DDBJ whole genome shotgun (WGS) entry which is preliminary data.</text>
</comment>
<accession>A0AAD7AEY2</accession>
<dbReference type="PROSITE" id="PS00107">
    <property type="entry name" value="PROTEIN_KINASE_ATP"/>
    <property type="match status" value="1"/>
</dbReference>